<dbReference type="SUPFAM" id="SSF82714">
    <property type="entry name" value="Multidrug efflux transporter AcrB TolC docking domain, DN and DC subdomains"/>
    <property type="match status" value="2"/>
</dbReference>
<dbReference type="Gene3D" id="3.30.70.1320">
    <property type="entry name" value="Multidrug efflux transporter AcrB pore domain like"/>
    <property type="match status" value="1"/>
</dbReference>
<dbReference type="SUPFAM" id="SSF82866">
    <property type="entry name" value="Multidrug efflux transporter AcrB transmembrane domain"/>
    <property type="match status" value="2"/>
</dbReference>
<sequence>MLGRLVAFSVRHRIAVVLVTLLVAAFGVSQLFRLPIDAVPDITNKQVQVTTIAPALSPEEIEQRVTFPVETALGGIPGLVETRSISRNGFSQITAVFRESTDIYFARQQVNERIEAVREDLPADARPEMAPITTGLGEVLMWTVEFKPGVRVRPGAPGPQPDSSYVTPEGERLVTERQKATYLRTVQDWIVTPQLRTTPGVAGIDTIGGYVKEYVVYPDPARLSSYGVGLNELVEAVEHANTVAGAGYVSRGGEAFVVRADARVTSLQDLASAPVTNRNGLVVRVSDVAQVELGQAVRLGAAQENGQEVVIGTALMLAGENSRTVAHAVSERLAEIAPSLPPGVAVKTVLNRTDLVDRTIRTVQRNLAEGALLVIAVLFFLLGNVRAAIITALVIPLSFLIGVIGMNRFGVSGNLMSLGALDFGILVDGAVVVVENTLTRMGVRRESVGRDLTLAERLEEAAGAARQMVRPAAFGQAIILLVYAPLLALEGIEGKMFQPMAATVMLALAGAFVLTFTFVPAMTALLIKPSAKPHESKVEAFARRRFEPATRWAAAHPRPVAIGAGLAVLVGLLTFVSLGREFIPTLDEKDVLVQALRVPSASLEQSIEMQARLEKALVKVPEVAFVFSKTGTAEVSTDPMPPSISDTFVVLKDQKDWPDRGLSKGEVVEKIEKAAATQIGNAYEFTQPIQMRFNELISGVRSDVAVKVYGDDFAALERTANEIAQVLRNTRGAADVRVEQVSGLPMITAEVDRAGAALYGLHAADAADAVQIALAGREAGRVFEGDRRFDVVVRLPDAMRNDLAAVAQTPLAVNEGQSFVPLGSVVRFREGEGPNQISRENGKRRIVVQANVRGRDLGGFVSEAQAAVSSRVKVPAGAWLDWGGQFENLQRAEARLALVVPVVFVLIAVLLYFALGSASQAALVFACVPLALVGGALALLVRGMPFSVSAAVGFIAVSGVATLNGLVLMQAIRERVETGLDPTDAAVEGAMGRLRAVLTTALVAILGFMPMALAHGAGAEVQKPLATVVIGGLLTATVLTLVVLPTFAGRVLARRLRTAAGEASRPAAQPLS</sequence>
<dbReference type="Gene3D" id="3.30.70.1440">
    <property type="entry name" value="Multidrug efflux transporter AcrB pore domain"/>
    <property type="match status" value="1"/>
</dbReference>
<dbReference type="RefSeq" id="WP_012521990.1">
    <property type="nucleotide sequence ID" value="NC_011144.1"/>
</dbReference>
<dbReference type="InterPro" id="IPR001036">
    <property type="entry name" value="Acrflvin-R"/>
</dbReference>
<comment type="similarity">
    <text evidence="2">Belongs to the resistance-nodulation-cell division (RND) (TC 2.A.6) family.</text>
</comment>
<comment type="subcellular location">
    <subcellularLocation>
        <location evidence="1">Cell membrane</location>
        <topology evidence="1">Multi-pass membrane protein</topology>
    </subcellularLocation>
</comment>
<gene>
    <name evidence="9" type="primary">czcA</name>
    <name evidence="9" type="ordered locus">PHZ_c1433</name>
</gene>
<dbReference type="GO" id="GO:0005886">
    <property type="term" value="C:plasma membrane"/>
    <property type="evidence" value="ECO:0007669"/>
    <property type="project" value="UniProtKB-SubCell"/>
</dbReference>
<dbReference type="PRINTS" id="PR00702">
    <property type="entry name" value="ACRIFLAVINRP"/>
</dbReference>
<dbReference type="PANTHER" id="PTHR32063:SF24">
    <property type="entry name" value="CATION EFFLUX SYSTEM (ACRB_ACRD_ACRF FAMILY)"/>
    <property type="match status" value="1"/>
</dbReference>
<dbReference type="OrthoDB" id="9758757at2"/>
<keyword evidence="7 8" id="KW-0472">Membrane</keyword>
<feature type="transmembrane region" description="Helical" evidence="8">
    <location>
        <begin position="370"/>
        <end position="403"/>
    </location>
</feature>
<feature type="transmembrane region" description="Helical" evidence="8">
    <location>
        <begin position="948"/>
        <end position="972"/>
    </location>
</feature>
<keyword evidence="6 8" id="KW-1133">Transmembrane helix</keyword>
<dbReference type="Gene3D" id="1.20.1640.10">
    <property type="entry name" value="Multidrug efflux transporter AcrB transmembrane domain"/>
    <property type="match status" value="2"/>
</dbReference>
<feature type="transmembrane region" description="Helical" evidence="8">
    <location>
        <begin position="896"/>
        <end position="915"/>
    </location>
</feature>
<dbReference type="GO" id="GO:0008324">
    <property type="term" value="F:monoatomic cation transmembrane transporter activity"/>
    <property type="evidence" value="ECO:0007669"/>
    <property type="project" value="InterPro"/>
</dbReference>
<evidence type="ECO:0000313" key="10">
    <source>
        <dbReference type="Proteomes" id="UP000001868"/>
    </source>
</evidence>
<dbReference type="HOGENOM" id="CLU_002755_1_2_5"/>
<keyword evidence="10" id="KW-1185">Reference proteome</keyword>
<feature type="transmembrane region" description="Helical" evidence="8">
    <location>
        <begin position="921"/>
        <end position="941"/>
    </location>
</feature>
<proteinExistence type="inferred from homology"/>
<dbReference type="InterPro" id="IPR004763">
    <property type="entry name" value="CusA-like"/>
</dbReference>
<keyword evidence="4" id="KW-1003">Cell membrane</keyword>
<dbReference type="KEGG" id="pzu:PHZ_c1433"/>
<evidence type="ECO:0000256" key="2">
    <source>
        <dbReference type="ARBA" id="ARBA00010942"/>
    </source>
</evidence>
<dbReference type="InterPro" id="IPR027463">
    <property type="entry name" value="AcrB_DN_DC_subdom"/>
</dbReference>
<evidence type="ECO:0000256" key="4">
    <source>
        <dbReference type="ARBA" id="ARBA00022475"/>
    </source>
</evidence>
<name>B4R9T2_PHEZH</name>
<dbReference type="PANTHER" id="PTHR32063">
    <property type="match status" value="1"/>
</dbReference>
<feature type="transmembrane region" description="Helical" evidence="8">
    <location>
        <begin position="473"/>
        <end position="492"/>
    </location>
</feature>
<feature type="transmembrane region" description="Helical" evidence="8">
    <location>
        <begin position="992"/>
        <end position="1013"/>
    </location>
</feature>
<dbReference type="AlphaFoldDB" id="B4R9T2"/>
<dbReference type="NCBIfam" id="TIGR00914">
    <property type="entry name" value="2A0601"/>
    <property type="match status" value="1"/>
</dbReference>
<dbReference type="Pfam" id="PF00873">
    <property type="entry name" value="ACR_tran"/>
    <property type="match status" value="1"/>
</dbReference>
<keyword evidence="5 8" id="KW-0812">Transmembrane</keyword>
<dbReference type="Proteomes" id="UP000001868">
    <property type="component" value="Chromosome"/>
</dbReference>
<reference evidence="9 10" key="1">
    <citation type="journal article" date="2008" name="BMC Genomics">
        <title>Complete genome of Phenylobacterium zucineum - a novel facultative intracellular bacterium isolated from human erythroleukemia cell line K562.</title>
        <authorList>
            <person name="Luo Y."/>
            <person name="Xu X."/>
            <person name="Ding Z."/>
            <person name="Liu Z."/>
            <person name="Zhang B."/>
            <person name="Yan Z."/>
            <person name="Sun J."/>
            <person name="Hu S."/>
            <person name="Hu X."/>
        </authorList>
    </citation>
    <scope>NUCLEOTIDE SEQUENCE [LARGE SCALE GENOMIC DNA]</scope>
    <source>
        <strain evidence="9 10">HLK1</strain>
    </source>
</reference>
<organism evidence="9 10">
    <name type="scientific">Phenylobacterium zucineum (strain HLK1)</name>
    <dbReference type="NCBI Taxonomy" id="450851"/>
    <lineage>
        <taxon>Bacteria</taxon>
        <taxon>Pseudomonadati</taxon>
        <taxon>Pseudomonadota</taxon>
        <taxon>Alphaproteobacteria</taxon>
        <taxon>Caulobacterales</taxon>
        <taxon>Caulobacteraceae</taxon>
        <taxon>Phenylobacterium</taxon>
    </lineage>
</organism>
<evidence type="ECO:0000256" key="5">
    <source>
        <dbReference type="ARBA" id="ARBA00022692"/>
    </source>
</evidence>
<evidence type="ECO:0000256" key="8">
    <source>
        <dbReference type="SAM" id="Phobius"/>
    </source>
</evidence>
<dbReference type="Gene3D" id="3.30.2090.10">
    <property type="entry name" value="Multidrug efflux transporter AcrB TolC docking domain, DN and DC subdomains"/>
    <property type="match status" value="2"/>
</dbReference>
<evidence type="ECO:0000256" key="7">
    <source>
        <dbReference type="ARBA" id="ARBA00023136"/>
    </source>
</evidence>
<dbReference type="eggNOG" id="COG3696">
    <property type="taxonomic scope" value="Bacteria"/>
</dbReference>
<dbReference type="GO" id="GO:0042910">
    <property type="term" value="F:xenobiotic transmembrane transporter activity"/>
    <property type="evidence" value="ECO:0007669"/>
    <property type="project" value="TreeGrafter"/>
</dbReference>
<dbReference type="EMBL" id="CP000747">
    <property type="protein sequence ID" value="ACG77846.1"/>
    <property type="molecule type" value="Genomic_DNA"/>
</dbReference>
<dbReference type="Gene3D" id="3.30.70.1430">
    <property type="entry name" value="Multidrug efflux transporter AcrB pore domain"/>
    <property type="match status" value="2"/>
</dbReference>
<evidence type="ECO:0000256" key="1">
    <source>
        <dbReference type="ARBA" id="ARBA00004651"/>
    </source>
</evidence>
<accession>B4R9T2</accession>
<dbReference type="STRING" id="450851.PHZ_c1433"/>
<dbReference type="SUPFAM" id="SSF82693">
    <property type="entry name" value="Multidrug efflux transporter AcrB pore domain, PN1, PN2, PC1 and PC2 subdomains"/>
    <property type="match status" value="3"/>
</dbReference>
<keyword evidence="3" id="KW-0813">Transport</keyword>
<evidence type="ECO:0000256" key="3">
    <source>
        <dbReference type="ARBA" id="ARBA00022448"/>
    </source>
</evidence>
<feature type="transmembrane region" description="Helical" evidence="8">
    <location>
        <begin position="1025"/>
        <end position="1048"/>
    </location>
</feature>
<feature type="transmembrane region" description="Helical" evidence="8">
    <location>
        <begin position="504"/>
        <end position="527"/>
    </location>
</feature>
<evidence type="ECO:0000256" key="6">
    <source>
        <dbReference type="ARBA" id="ARBA00022989"/>
    </source>
</evidence>
<feature type="transmembrane region" description="Helical" evidence="8">
    <location>
        <begin position="415"/>
        <end position="434"/>
    </location>
</feature>
<protein>
    <submittedName>
        <fullName evidence="9">Cation efflux system membrane protein A</fullName>
    </submittedName>
</protein>
<evidence type="ECO:0000313" key="9">
    <source>
        <dbReference type="EMBL" id="ACG77846.1"/>
    </source>
</evidence>
<feature type="transmembrane region" description="Helical" evidence="8">
    <location>
        <begin position="560"/>
        <end position="579"/>
    </location>
</feature>